<dbReference type="EMBL" id="JAENIO010000058">
    <property type="protein sequence ID" value="MBK1835504.1"/>
    <property type="molecule type" value="Genomic_DNA"/>
</dbReference>
<evidence type="ECO:0000256" key="1">
    <source>
        <dbReference type="SAM" id="MobiDB-lite"/>
    </source>
</evidence>
<keyword evidence="3" id="KW-1185">Reference proteome</keyword>
<dbReference type="AlphaFoldDB" id="A0A934VM89"/>
<dbReference type="PROSITE" id="PS51257">
    <property type="entry name" value="PROKAR_LIPOPROTEIN"/>
    <property type="match status" value="1"/>
</dbReference>
<name>A0A934VM89_9BACT</name>
<proteinExistence type="predicted"/>
<organism evidence="2 3">
    <name type="scientific">Roseibacillus ishigakijimensis</name>
    <dbReference type="NCBI Taxonomy" id="454146"/>
    <lineage>
        <taxon>Bacteria</taxon>
        <taxon>Pseudomonadati</taxon>
        <taxon>Verrucomicrobiota</taxon>
        <taxon>Verrucomicrobiia</taxon>
        <taxon>Verrucomicrobiales</taxon>
        <taxon>Verrucomicrobiaceae</taxon>
        <taxon>Roseibacillus</taxon>
    </lineage>
</organism>
<reference evidence="2" key="1">
    <citation type="submission" date="2021-01" db="EMBL/GenBank/DDBJ databases">
        <title>Modified the classification status of verrucomicrobia.</title>
        <authorList>
            <person name="Feng X."/>
        </authorList>
    </citation>
    <scope>NUCLEOTIDE SEQUENCE</scope>
    <source>
        <strain evidence="2">KCTC 12986</strain>
    </source>
</reference>
<gene>
    <name evidence="2" type="ORF">JIN78_15655</name>
</gene>
<comment type="caution">
    <text evidence="2">The sequence shown here is derived from an EMBL/GenBank/DDBJ whole genome shotgun (WGS) entry which is preliminary data.</text>
</comment>
<evidence type="ECO:0000313" key="3">
    <source>
        <dbReference type="Proteomes" id="UP000604083"/>
    </source>
</evidence>
<dbReference type="Proteomes" id="UP000604083">
    <property type="component" value="Unassembled WGS sequence"/>
</dbReference>
<evidence type="ECO:0008006" key="4">
    <source>
        <dbReference type="Google" id="ProtNLM"/>
    </source>
</evidence>
<evidence type="ECO:0000313" key="2">
    <source>
        <dbReference type="EMBL" id="MBK1835504.1"/>
    </source>
</evidence>
<sequence length="214" mass="23200">MKPLLLAPLFLCGLSLLSCRQEKEVTISETRPLTSLDEDPAINASSDEQFLPPEVLAQVKASGQSTGGGTASAEGSAWQFELPAEDWTVVPKTAMREVNLTFGEGEQQGEIYLSVSGGGIKPNADRWFRQFGAEPQPIAELERVEFLGESAYLVSAQGRYEPGMGRPGEDGQGLLGVLVESEGRIVTVKMIGPEEEVTQRREQFLAFLASLARK</sequence>
<accession>A0A934VM89</accession>
<feature type="region of interest" description="Disordered" evidence="1">
    <location>
        <begin position="28"/>
        <end position="47"/>
    </location>
</feature>
<protein>
    <recommendedName>
        <fullName evidence="4">Lipoprotein</fullName>
    </recommendedName>
</protein>
<dbReference type="RefSeq" id="WP_200392942.1">
    <property type="nucleotide sequence ID" value="NZ_JAENIO010000058.1"/>
</dbReference>